<feature type="transmembrane region" description="Helical" evidence="2">
    <location>
        <begin position="595"/>
        <end position="620"/>
    </location>
</feature>
<feature type="compositionally biased region" description="Basic and acidic residues" evidence="1">
    <location>
        <begin position="560"/>
        <end position="570"/>
    </location>
</feature>
<comment type="caution">
    <text evidence="4">The sequence shown here is derived from an EMBL/GenBank/DDBJ whole genome shotgun (WGS) entry which is preliminary data.</text>
</comment>
<feature type="compositionally biased region" description="Basic and acidic residues" evidence="1">
    <location>
        <begin position="454"/>
        <end position="468"/>
    </location>
</feature>
<dbReference type="Proteomes" id="UP000663828">
    <property type="component" value="Unassembled WGS sequence"/>
</dbReference>
<name>A0A814RV04_ADIRI</name>
<keyword evidence="2" id="KW-0472">Membrane</keyword>
<evidence type="ECO:0000313" key="5">
    <source>
        <dbReference type="Proteomes" id="UP000663828"/>
    </source>
</evidence>
<feature type="signal peptide" evidence="3">
    <location>
        <begin position="1"/>
        <end position="18"/>
    </location>
</feature>
<keyword evidence="5" id="KW-1185">Reference proteome</keyword>
<dbReference type="Gene3D" id="3.80.10.10">
    <property type="entry name" value="Ribonuclease Inhibitor"/>
    <property type="match status" value="1"/>
</dbReference>
<feature type="chain" id="PRO_5032380669" evidence="3">
    <location>
        <begin position="19"/>
        <end position="644"/>
    </location>
</feature>
<dbReference type="InterPro" id="IPR032675">
    <property type="entry name" value="LRR_dom_sf"/>
</dbReference>
<reference evidence="4" key="1">
    <citation type="submission" date="2021-02" db="EMBL/GenBank/DDBJ databases">
        <authorList>
            <person name="Nowell W R."/>
        </authorList>
    </citation>
    <scope>NUCLEOTIDE SEQUENCE</scope>
</reference>
<keyword evidence="3" id="KW-0732">Signal</keyword>
<gene>
    <name evidence="4" type="ORF">XAT740_LOCUS20247</name>
</gene>
<keyword evidence="2" id="KW-1133">Transmembrane helix</keyword>
<organism evidence="4 5">
    <name type="scientific">Adineta ricciae</name>
    <name type="common">Rotifer</name>
    <dbReference type="NCBI Taxonomy" id="249248"/>
    <lineage>
        <taxon>Eukaryota</taxon>
        <taxon>Metazoa</taxon>
        <taxon>Spiralia</taxon>
        <taxon>Gnathifera</taxon>
        <taxon>Rotifera</taxon>
        <taxon>Eurotatoria</taxon>
        <taxon>Bdelloidea</taxon>
        <taxon>Adinetida</taxon>
        <taxon>Adinetidae</taxon>
        <taxon>Adineta</taxon>
    </lineage>
</organism>
<feature type="compositionally biased region" description="Polar residues" evidence="1">
    <location>
        <begin position="489"/>
        <end position="505"/>
    </location>
</feature>
<dbReference type="SUPFAM" id="SSF52058">
    <property type="entry name" value="L domain-like"/>
    <property type="match status" value="1"/>
</dbReference>
<evidence type="ECO:0000256" key="1">
    <source>
        <dbReference type="SAM" id="MobiDB-lite"/>
    </source>
</evidence>
<feature type="region of interest" description="Disordered" evidence="1">
    <location>
        <begin position="396"/>
        <end position="417"/>
    </location>
</feature>
<feature type="region of interest" description="Disordered" evidence="1">
    <location>
        <begin position="431"/>
        <end position="588"/>
    </location>
</feature>
<proteinExistence type="predicted"/>
<accession>A0A814RV04</accession>
<sequence length="644" mass="71526">MLRTAFLSLILIVSFSSAALLRKSISRRQDQTYCQAIEGFDCKCSSYRVTCSTDRELPQALSVLQQEKQKYPSVELLINGERDQHVYEHTFEPVKQLFKSDGDNFEFRIKFEKFTALHLHSPGTFNKVFPDDAPATARKNLAVEIYNPQVQPNDNVNLFANLNVDSLELYVTYPFRGTFQQLFTGANVKYLRLSGGDIRSDPSQPFTGNIGRLELAKQGNQLTTQIFPIYPAHELIINAYYVSDFNSDNPPNYSNLGELRVYSQERIPANAFRHFPNLHTLSVTSEKDIDPHAFDGLNKLEKLTIKDTKASLDLLNNLPNLKELEVSLEKFDEREQCELVDKTASGKIVVQGISSGRDCTCAASYLDSASGRYPCDAQDCDRSSCAAIQTNYDAQERKFKSPPAIQRADGSDAFRQREPKVYSGAYQISHQDLEKSQQQASAQSHDQSHSQGGDGDHSQHQSDHHYHPEYQSSSYSQSNDNIPGKKTDYYSSAIPNDLPQTSLTNMDERNNERSQVPSDYLTDYENPNQGEAGQGAEGNNNQEGDGNENRQDGESSGTRQEGDGHAHHQAADGNQSTDALSDDATEVPPTTKRKLGWLSIGLIIAAVVGLLLVGLIILIIRRRSAAGYSTTATSEHGAAQTAKA</sequence>
<evidence type="ECO:0000313" key="4">
    <source>
        <dbReference type="EMBL" id="CAF1137735.1"/>
    </source>
</evidence>
<evidence type="ECO:0000256" key="2">
    <source>
        <dbReference type="SAM" id="Phobius"/>
    </source>
</evidence>
<dbReference type="AlphaFoldDB" id="A0A814RV04"/>
<evidence type="ECO:0000256" key="3">
    <source>
        <dbReference type="SAM" id="SignalP"/>
    </source>
</evidence>
<keyword evidence="2" id="KW-0812">Transmembrane</keyword>
<feature type="compositionally biased region" description="Low complexity" evidence="1">
    <location>
        <begin position="436"/>
        <end position="451"/>
    </location>
</feature>
<protein>
    <submittedName>
        <fullName evidence="4">Uncharacterized protein</fullName>
    </submittedName>
</protein>
<dbReference type="EMBL" id="CAJNOR010001407">
    <property type="protein sequence ID" value="CAF1137735.1"/>
    <property type="molecule type" value="Genomic_DNA"/>
</dbReference>